<proteinExistence type="predicted"/>
<feature type="compositionally biased region" description="Basic and acidic residues" evidence="1">
    <location>
        <begin position="1"/>
        <end position="24"/>
    </location>
</feature>
<evidence type="ECO:0000313" key="2">
    <source>
        <dbReference type="EMBL" id="GJT00856.1"/>
    </source>
</evidence>
<evidence type="ECO:0000256" key="1">
    <source>
        <dbReference type="SAM" id="MobiDB-lite"/>
    </source>
</evidence>
<feature type="region of interest" description="Disordered" evidence="1">
    <location>
        <begin position="1"/>
        <end position="78"/>
    </location>
</feature>
<evidence type="ECO:0000313" key="3">
    <source>
        <dbReference type="Proteomes" id="UP001151760"/>
    </source>
</evidence>
<gene>
    <name evidence="2" type="ORF">Tco_0822025</name>
</gene>
<sequence length="659" mass="75940">MLLDEANMKKGDKPDTVLKKRDRGDDQDEDPSAGPNQGKKTKKRRVDESESSKNKSTTKESSKGKSQAKTSKSGKSVTAKELVEDPFFEKATDDVVQTFDDEMDNVGQPAHTAADVPQADTDLKILKKDWFKDSPKPEVLNPNWNTVKTINDTPEQTWFNEMVQAEKPPLMFDELMSTPIDFLAFAINRLKLNNITRAELVGPVFNLLKGHKRSFNMSKPLPLQDKEGQLVIPVEFFFNNDLEYLKIGNKERTYSSSITRTPATRYTWEGIEYMIPTPWSPVVLAYDKDVALEISHWGPQRKLFYRAMINTVSKHKVFLTMRILSVVSVQVEKKYGYGYLKEIVLFNLDGDVIVDFVTALKMFTRGIVVKNTVKDVQLVREILCERLLNFKFGYNKGMPLREWTEKDNRCTGIMVNKIDDLLFKRRVLRSLEVLVGGKKIEMDKRLLQRTNQRDLPSDILLDSVEVLRSNAYAGNHVKEILLNLNLPDHRIEQYFQVQDYALWDVIENRNSFKPATQTTTNVDGSLTTLIPGPVTTEENVQKNNDVKARSMLLMALPNEHLMTFNQYKDAKTLYAAIQKGTPIVSLQTLHIKYYEETRECPRVIRWNKVISRKEKKIVKNIRGIHKVVKTLETSNIKIWKRTQLDPYYYEEILAIMLLS</sequence>
<name>A0ABQ5AI48_9ASTR</name>
<comment type="caution">
    <text evidence="2">The sequence shown here is derived from an EMBL/GenBank/DDBJ whole genome shotgun (WGS) entry which is preliminary data.</text>
</comment>
<dbReference type="Proteomes" id="UP001151760">
    <property type="component" value="Unassembled WGS sequence"/>
</dbReference>
<organism evidence="2 3">
    <name type="scientific">Tanacetum coccineum</name>
    <dbReference type="NCBI Taxonomy" id="301880"/>
    <lineage>
        <taxon>Eukaryota</taxon>
        <taxon>Viridiplantae</taxon>
        <taxon>Streptophyta</taxon>
        <taxon>Embryophyta</taxon>
        <taxon>Tracheophyta</taxon>
        <taxon>Spermatophyta</taxon>
        <taxon>Magnoliopsida</taxon>
        <taxon>eudicotyledons</taxon>
        <taxon>Gunneridae</taxon>
        <taxon>Pentapetalae</taxon>
        <taxon>asterids</taxon>
        <taxon>campanulids</taxon>
        <taxon>Asterales</taxon>
        <taxon>Asteraceae</taxon>
        <taxon>Asteroideae</taxon>
        <taxon>Anthemideae</taxon>
        <taxon>Anthemidinae</taxon>
        <taxon>Tanacetum</taxon>
    </lineage>
</organism>
<keyword evidence="3" id="KW-1185">Reference proteome</keyword>
<accession>A0ABQ5AI48</accession>
<feature type="compositionally biased region" description="Polar residues" evidence="1">
    <location>
        <begin position="67"/>
        <end position="76"/>
    </location>
</feature>
<dbReference type="EMBL" id="BQNB010012228">
    <property type="protein sequence ID" value="GJT00856.1"/>
    <property type="molecule type" value="Genomic_DNA"/>
</dbReference>
<reference evidence="2" key="1">
    <citation type="journal article" date="2022" name="Int. J. Mol. Sci.">
        <title>Draft Genome of Tanacetum Coccineum: Genomic Comparison of Closely Related Tanacetum-Family Plants.</title>
        <authorList>
            <person name="Yamashiro T."/>
            <person name="Shiraishi A."/>
            <person name="Nakayama K."/>
            <person name="Satake H."/>
        </authorList>
    </citation>
    <scope>NUCLEOTIDE SEQUENCE</scope>
</reference>
<reference evidence="2" key="2">
    <citation type="submission" date="2022-01" db="EMBL/GenBank/DDBJ databases">
        <authorList>
            <person name="Yamashiro T."/>
            <person name="Shiraishi A."/>
            <person name="Satake H."/>
            <person name="Nakayama K."/>
        </authorList>
    </citation>
    <scope>NUCLEOTIDE SEQUENCE</scope>
</reference>
<protein>
    <submittedName>
        <fullName evidence="2">Uncharacterized protein</fullName>
    </submittedName>
</protein>
<feature type="compositionally biased region" description="Basic and acidic residues" evidence="1">
    <location>
        <begin position="45"/>
        <end position="63"/>
    </location>
</feature>